<reference evidence="1 2" key="1">
    <citation type="submission" date="2019-02" db="EMBL/GenBank/DDBJ databases">
        <title>Genome sequencing of the rare red list fungi Bondarzewia mesenterica.</title>
        <authorList>
            <person name="Buettner E."/>
            <person name="Kellner H."/>
        </authorList>
    </citation>
    <scope>NUCLEOTIDE SEQUENCE [LARGE SCALE GENOMIC DNA]</scope>
    <source>
        <strain evidence="1 2">DSM 108281</strain>
    </source>
</reference>
<name>A0A4S4LKE7_9AGAM</name>
<accession>A0A4S4LKE7</accession>
<dbReference type="Proteomes" id="UP000310158">
    <property type="component" value="Unassembled WGS sequence"/>
</dbReference>
<dbReference type="AlphaFoldDB" id="A0A4S4LKE7"/>
<dbReference type="EMBL" id="SGPL01000493">
    <property type="protein sequence ID" value="THH11868.1"/>
    <property type="molecule type" value="Genomic_DNA"/>
</dbReference>
<sequence length="124" mass="14029">MRHTIQIIEDGKPAFFAPDICEMPFERAGDDAVALINLRTYTRDVTSRLPFSSLLALSFFSSSRPVLPLPHLLLLLSSMLPNNKLAKAQFGIPLADEIWFASVLSRLHLFRRVILLFLFGVLPY</sequence>
<gene>
    <name evidence="1" type="ORF">EW146_g7895</name>
</gene>
<organism evidence="1 2">
    <name type="scientific">Bondarzewia mesenterica</name>
    <dbReference type="NCBI Taxonomy" id="1095465"/>
    <lineage>
        <taxon>Eukaryota</taxon>
        <taxon>Fungi</taxon>
        <taxon>Dikarya</taxon>
        <taxon>Basidiomycota</taxon>
        <taxon>Agaricomycotina</taxon>
        <taxon>Agaricomycetes</taxon>
        <taxon>Russulales</taxon>
        <taxon>Bondarzewiaceae</taxon>
        <taxon>Bondarzewia</taxon>
    </lineage>
</organism>
<keyword evidence="2" id="KW-1185">Reference proteome</keyword>
<evidence type="ECO:0000313" key="2">
    <source>
        <dbReference type="Proteomes" id="UP000310158"/>
    </source>
</evidence>
<comment type="caution">
    <text evidence="1">The sequence shown here is derived from an EMBL/GenBank/DDBJ whole genome shotgun (WGS) entry which is preliminary data.</text>
</comment>
<proteinExistence type="predicted"/>
<protein>
    <submittedName>
        <fullName evidence="1">Uncharacterized protein</fullName>
    </submittedName>
</protein>
<evidence type="ECO:0000313" key="1">
    <source>
        <dbReference type="EMBL" id="THH11868.1"/>
    </source>
</evidence>